<name>A0A1E3PNF7_9ASCO</name>
<dbReference type="SUPFAM" id="SSF51905">
    <property type="entry name" value="FAD/NAD(P)-binding domain"/>
    <property type="match status" value="1"/>
</dbReference>
<dbReference type="FunFam" id="3.50.50.60:FF:000129">
    <property type="entry name" value="Kynurenine 3-monooxygenase"/>
    <property type="match status" value="1"/>
</dbReference>
<keyword evidence="11" id="KW-0472">Membrane</keyword>
<dbReference type="AlphaFoldDB" id="A0A1E3PNF7"/>
<comment type="pathway">
    <text evidence="11">Cofactor biosynthesis; NAD(+) biosynthesis; quinolinate from L-kynurenine: step 1/3.</text>
</comment>
<dbReference type="InterPro" id="IPR027545">
    <property type="entry name" value="Kynurenine_monooxygenase"/>
</dbReference>
<dbReference type="GO" id="GO:0071949">
    <property type="term" value="F:FAD binding"/>
    <property type="evidence" value="ECO:0007669"/>
    <property type="project" value="InterPro"/>
</dbReference>
<protein>
    <recommendedName>
        <fullName evidence="11">Kynurenine 3-monooxygenase</fullName>
        <ecNumber evidence="11">1.14.13.9</ecNumber>
    </recommendedName>
    <alternativeName>
        <fullName evidence="11">Biosynthesis of nicotinic acid protein 4</fullName>
    </alternativeName>
    <alternativeName>
        <fullName evidence="11">Kynurenine 3-hydroxylase</fullName>
    </alternativeName>
</protein>
<evidence type="ECO:0000256" key="5">
    <source>
        <dbReference type="ARBA" id="ARBA00022827"/>
    </source>
</evidence>
<evidence type="ECO:0000256" key="8">
    <source>
        <dbReference type="ARBA" id="ARBA00023033"/>
    </source>
</evidence>
<keyword evidence="2 11" id="KW-0285">Flavoprotein</keyword>
<dbReference type="Gene3D" id="3.50.50.60">
    <property type="entry name" value="FAD/NAD(P)-binding domain"/>
    <property type="match status" value="1"/>
</dbReference>
<keyword evidence="14" id="KW-1185">Reference proteome</keyword>
<evidence type="ECO:0000256" key="6">
    <source>
        <dbReference type="ARBA" id="ARBA00022857"/>
    </source>
</evidence>
<dbReference type="Proteomes" id="UP000095009">
    <property type="component" value="Unassembled WGS sequence"/>
</dbReference>
<dbReference type="OrthoDB" id="10053569at2759"/>
<organism evidence="13 14">
    <name type="scientific">Nadsonia fulvescens var. elongata DSM 6958</name>
    <dbReference type="NCBI Taxonomy" id="857566"/>
    <lineage>
        <taxon>Eukaryota</taxon>
        <taxon>Fungi</taxon>
        <taxon>Dikarya</taxon>
        <taxon>Ascomycota</taxon>
        <taxon>Saccharomycotina</taxon>
        <taxon>Dipodascomycetes</taxon>
        <taxon>Dipodascales</taxon>
        <taxon>Dipodascales incertae sedis</taxon>
        <taxon>Nadsonia</taxon>
    </lineage>
</organism>
<dbReference type="PRINTS" id="PR00420">
    <property type="entry name" value="RNGMNOXGNASE"/>
</dbReference>
<dbReference type="Pfam" id="PF01494">
    <property type="entry name" value="FAD_binding_3"/>
    <property type="match status" value="1"/>
</dbReference>
<dbReference type="GO" id="GO:0006569">
    <property type="term" value="P:L-tryptophan catabolic process"/>
    <property type="evidence" value="ECO:0007669"/>
    <property type="project" value="UniProtKB-UniRule"/>
</dbReference>
<keyword evidence="7 11" id="KW-0560">Oxidoreductase</keyword>
<keyword evidence="9 11" id="KW-0496">Mitochondrion</keyword>
<keyword evidence="3 11" id="KW-0662">Pyridine nucleotide biosynthesis</keyword>
<dbReference type="EC" id="1.14.13.9" evidence="11"/>
<evidence type="ECO:0000256" key="11">
    <source>
        <dbReference type="HAMAP-Rule" id="MF_03018"/>
    </source>
</evidence>
<dbReference type="EMBL" id="KV454407">
    <property type="protein sequence ID" value="ODQ66959.1"/>
    <property type="molecule type" value="Genomic_DNA"/>
</dbReference>
<evidence type="ECO:0000313" key="14">
    <source>
        <dbReference type="Proteomes" id="UP000095009"/>
    </source>
</evidence>
<evidence type="ECO:0000259" key="12">
    <source>
        <dbReference type="Pfam" id="PF01494"/>
    </source>
</evidence>
<evidence type="ECO:0000313" key="13">
    <source>
        <dbReference type="EMBL" id="ODQ66959.1"/>
    </source>
</evidence>
<comment type="cofactor">
    <cofactor evidence="1 11">
        <name>FAD</name>
        <dbReference type="ChEBI" id="CHEBI:57692"/>
    </cofactor>
</comment>
<comment type="subcellular location">
    <subcellularLocation>
        <location evidence="11">Mitochondrion outer membrane</location>
    </subcellularLocation>
</comment>
<dbReference type="HAMAP" id="MF_01971">
    <property type="entry name" value="Kynurenine_monooxygenase"/>
    <property type="match status" value="1"/>
</dbReference>
<evidence type="ECO:0000256" key="7">
    <source>
        <dbReference type="ARBA" id="ARBA00023002"/>
    </source>
</evidence>
<dbReference type="GO" id="GO:0004502">
    <property type="term" value="F:kynurenine 3-monooxygenase activity"/>
    <property type="evidence" value="ECO:0007669"/>
    <property type="project" value="UniProtKB-UniRule"/>
</dbReference>
<evidence type="ECO:0000256" key="2">
    <source>
        <dbReference type="ARBA" id="ARBA00022630"/>
    </source>
</evidence>
<dbReference type="GO" id="GO:0005741">
    <property type="term" value="C:mitochondrial outer membrane"/>
    <property type="evidence" value="ECO:0007669"/>
    <property type="project" value="UniProtKB-SubCell"/>
</dbReference>
<dbReference type="PANTHER" id="PTHR46028">
    <property type="entry name" value="KYNURENINE 3-MONOOXYGENASE"/>
    <property type="match status" value="1"/>
</dbReference>
<dbReference type="InterPro" id="IPR036188">
    <property type="entry name" value="FAD/NAD-bd_sf"/>
</dbReference>
<dbReference type="UniPathway" id="UPA00253">
    <property type="reaction ID" value="UER00328"/>
</dbReference>
<feature type="domain" description="FAD-binding" evidence="12">
    <location>
        <begin position="5"/>
        <end position="341"/>
    </location>
</feature>
<dbReference type="GO" id="GO:0043420">
    <property type="term" value="P:anthranilate metabolic process"/>
    <property type="evidence" value="ECO:0007669"/>
    <property type="project" value="UniProtKB-UniRule"/>
</dbReference>
<dbReference type="GO" id="GO:0019805">
    <property type="term" value="P:quinolinate biosynthetic process"/>
    <property type="evidence" value="ECO:0007669"/>
    <property type="project" value="UniProtKB-UniRule"/>
</dbReference>
<reference evidence="13 14" key="1">
    <citation type="journal article" date="2016" name="Proc. Natl. Acad. Sci. U.S.A.">
        <title>Comparative genomics of biotechnologically important yeasts.</title>
        <authorList>
            <person name="Riley R."/>
            <person name="Haridas S."/>
            <person name="Wolfe K.H."/>
            <person name="Lopes M.R."/>
            <person name="Hittinger C.T."/>
            <person name="Goeker M."/>
            <person name="Salamov A.A."/>
            <person name="Wisecaver J.H."/>
            <person name="Long T.M."/>
            <person name="Calvey C.H."/>
            <person name="Aerts A.L."/>
            <person name="Barry K.W."/>
            <person name="Choi C."/>
            <person name="Clum A."/>
            <person name="Coughlan A.Y."/>
            <person name="Deshpande S."/>
            <person name="Douglass A.P."/>
            <person name="Hanson S.J."/>
            <person name="Klenk H.-P."/>
            <person name="LaButti K.M."/>
            <person name="Lapidus A."/>
            <person name="Lindquist E.A."/>
            <person name="Lipzen A.M."/>
            <person name="Meier-Kolthoff J.P."/>
            <person name="Ohm R.A."/>
            <person name="Otillar R.P."/>
            <person name="Pangilinan J.L."/>
            <person name="Peng Y."/>
            <person name="Rokas A."/>
            <person name="Rosa C.A."/>
            <person name="Scheuner C."/>
            <person name="Sibirny A.A."/>
            <person name="Slot J.C."/>
            <person name="Stielow J.B."/>
            <person name="Sun H."/>
            <person name="Kurtzman C.P."/>
            <person name="Blackwell M."/>
            <person name="Grigoriev I.V."/>
            <person name="Jeffries T.W."/>
        </authorList>
    </citation>
    <scope>NUCLEOTIDE SEQUENCE [LARGE SCALE GENOMIC DNA]</scope>
    <source>
        <strain evidence="13 14">DSM 6958</strain>
    </source>
</reference>
<sequence>MTKGTVAIVGAGLVGCVAALAFEKKGYKVLLFESRPDCRSPDQIAKYSFRSINLAVSARGIETLRFIDDKLAEKVLANVLPMHARMVHDLKGNQVSQDYGLNGEAINSIDRAYLNRLLLDEVDIKNNIKTYYNHKLVASDFEAEGGRVMLTFEHEGKPIIFEVDSLVGADGAYSTTRKHLQRNVRMNFSQDYIDHAYLELYIPPNPASVSNEDKWSISPNHLHIWPRHAFMLIALANLDGSFTSTMFAPWKCFEELDSDDKIIGFFEQNFPDALKLMGKDTILNSFHQNPRGSLVSTKCNPYNLAGKCIIIGDAAHSMVPFYGQGMNCGFEDVRVLINILEKNEFNIQQTYDEYSMTRNKDLLSIIDLSMNNYTEMRHSVVSNTYLLRKKIDGILARVFKNKWLPLYTMVSFRPDIMYSEAVRRETRQKAIVRSIVNLVQNSAIIGLVLIASRLTRSTIISKFLSKWFKR</sequence>
<dbReference type="STRING" id="857566.A0A1E3PNF7"/>
<comment type="similarity">
    <text evidence="11">Belongs to the aromatic-ring hydroxylase family. KMO subfamily.</text>
</comment>
<comment type="function">
    <text evidence="11">Catalyzes the hydroxylation of L-kynurenine (L-Kyn) to form 3-hydroxy-L-kynurenine (L-3OHKyn). Required for synthesis of quinolinic acid.</text>
</comment>
<keyword evidence="4 11" id="KW-1000">Mitochondrion outer membrane</keyword>
<keyword evidence="8 11" id="KW-0503">Monooxygenase</keyword>
<dbReference type="GO" id="GO:0070189">
    <property type="term" value="P:kynurenine metabolic process"/>
    <property type="evidence" value="ECO:0007669"/>
    <property type="project" value="TreeGrafter"/>
</dbReference>
<evidence type="ECO:0000256" key="9">
    <source>
        <dbReference type="ARBA" id="ARBA00023128"/>
    </source>
</evidence>
<gene>
    <name evidence="11" type="primary">BNA4</name>
    <name evidence="13" type="ORF">NADFUDRAFT_49409</name>
</gene>
<evidence type="ECO:0000256" key="4">
    <source>
        <dbReference type="ARBA" id="ARBA00022787"/>
    </source>
</evidence>
<accession>A0A1E3PNF7</accession>
<comment type="catalytic activity">
    <reaction evidence="10 11">
        <text>L-kynurenine + NADPH + O2 + H(+) = 3-hydroxy-L-kynurenine + NADP(+) + H2O</text>
        <dbReference type="Rhea" id="RHEA:20545"/>
        <dbReference type="ChEBI" id="CHEBI:15377"/>
        <dbReference type="ChEBI" id="CHEBI:15378"/>
        <dbReference type="ChEBI" id="CHEBI:15379"/>
        <dbReference type="ChEBI" id="CHEBI:57783"/>
        <dbReference type="ChEBI" id="CHEBI:57959"/>
        <dbReference type="ChEBI" id="CHEBI:58125"/>
        <dbReference type="ChEBI" id="CHEBI:58349"/>
        <dbReference type="EC" id="1.14.13.9"/>
    </reaction>
</comment>
<keyword evidence="5 11" id="KW-0274">FAD</keyword>
<proteinExistence type="inferred from homology"/>
<evidence type="ECO:0000256" key="3">
    <source>
        <dbReference type="ARBA" id="ARBA00022642"/>
    </source>
</evidence>
<evidence type="ECO:0000256" key="1">
    <source>
        <dbReference type="ARBA" id="ARBA00001974"/>
    </source>
</evidence>
<keyword evidence="6 11" id="KW-0521">NADP</keyword>
<dbReference type="PANTHER" id="PTHR46028:SF2">
    <property type="entry name" value="KYNURENINE 3-MONOOXYGENASE"/>
    <property type="match status" value="1"/>
</dbReference>
<dbReference type="InterPro" id="IPR002938">
    <property type="entry name" value="FAD-bd"/>
</dbReference>
<evidence type="ECO:0000256" key="10">
    <source>
        <dbReference type="ARBA" id="ARBA00047818"/>
    </source>
</evidence>
<dbReference type="PROSITE" id="PS51257">
    <property type="entry name" value="PROKAR_LIPOPROTEIN"/>
    <property type="match status" value="1"/>
</dbReference>
<dbReference type="GO" id="GO:0034354">
    <property type="term" value="P:'de novo' NAD+ biosynthetic process from L-tryptophan"/>
    <property type="evidence" value="ECO:0007669"/>
    <property type="project" value="UniProtKB-UniRule"/>
</dbReference>